<evidence type="ECO:0000256" key="5">
    <source>
        <dbReference type="ARBA" id="ARBA00022679"/>
    </source>
</evidence>
<dbReference type="EC" id="2.5.1.78" evidence="3 7"/>
<dbReference type="SUPFAM" id="SSF52121">
    <property type="entry name" value="Lumazine synthase"/>
    <property type="match status" value="1"/>
</dbReference>
<evidence type="ECO:0000256" key="8">
    <source>
        <dbReference type="SAM" id="MobiDB-lite"/>
    </source>
</evidence>
<dbReference type="GO" id="GO:0000906">
    <property type="term" value="F:6,7-dimethyl-8-ribityllumazine synthase activity"/>
    <property type="evidence" value="ECO:0007669"/>
    <property type="project" value="UniProtKB-UniRule"/>
</dbReference>
<evidence type="ECO:0000256" key="3">
    <source>
        <dbReference type="ARBA" id="ARBA00012664"/>
    </source>
</evidence>
<dbReference type="InterPro" id="IPR029068">
    <property type="entry name" value="Glyas_Bleomycin-R_OHBP_Dase"/>
</dbReference>
<comment type="pathway">
    <text evidence="1 7">Cofactor biosynthesis; riboflavin biosynthesis; riboflavin from 2-hydroxy-3-oxobutyl phosphate and 5-amino-6-(D-ribitylamino)uracil: step 1/2.</text>
</comment>
<evidence type="ECO:0000313" key="10">
    <source>
        <dbReference type="Proteomes" id="UP000002432"/>
    </source>
</evidence>
<sequence>MIKNLRMLRLAKNKAEFQQLKEFFSQLGLRDGEHWEARSNSGHVFLVEDGGIELGVGEGFPEADLVFEVNDADGVYELLKKKGWKKLGKPEDQPFGARLFTAEVGGQNVAFYNYLPENQHHVAKEREATLNARGKRFALVVSRFNSFITERLLDGALLALRHAGVEKQDMQVVRVPGAFEIPGAARALAESGKFDGIITLGCLLRGGTLHYEVIANEVTRGVGQSAQETGVPHGFGVLTCDTLEQAIDRAGLKAGNKGYEAAMAAIEMVNLKLSAERKLSKPEPKAKAKDLMKTRALTPVRAVKRQGEK</sequence>
<dbReference type="InterPro" id="IPR036467">
    <property type="entry name" value="LS/RS_sf"/>
</dbReference>
<dbReference type="HAMAP" id="MF_00178">
    <property type="entry name" value="Lumazine_synth"/>
    <property type="match status" value="1"/>
</dbReference>
<dbReference type="GO" id="GO:0005829">
    <property type="term" value="C:cytosol"/>
    <property type="evidence" value="ECO:0007669"/>
    <property type="project" value="TreeGrafter"/>
</dbReference>
<comment type="function">
    <text evidence="7">Catalyzes the formation of 6,7-dimethyl-8-ribityllumazine by condensation of 5-amino-6-(D-ribitylamino)uracil with 3,4-dihydroxy-2-butanone 4-phosphate. This is the penultimate step in the biosynthesis of riboflavin.</text>
</comment>
<dbReference type="HOGENOM" id="CLU_816189_0_0_0"/>
<dbReference type="eggNOG" id="COG0054">
    <property type="taxonomic scope" value="Bacteria"/>
</dbReference>
<dbReference type="PANTHER" id="PTHR21058">
    <property type="entry name" value="6,7-DIMETHYL-8-RIBITYLLUMAZINE SYNTHASE DMRL SYNTHASE LUMAZINE SYNTHASE"/>
    <property type="match status" value="1"/>
</dbReference>
<keyword evidence="4 7" id="KW-0686">Riboflavin biosynthesis</keyword>
<evidence type="ECO:0000256" key="4">
    <source>
        <dbReference type="ARBA" id="ARBA00022619"/>
    </source>
</evidence>
<evidence type="ECO:0000256" key="6">
    <source>
        <dbReference type="ARBA" id="ARBA00048785"/>
    </source>
</evidence>
<dbReference type="SUPFAM" id="SSF54593">
    <property type="entry name" value="Glyoxalase/Bleomycin resistance protein/Dihydroxybiphenyl dioxygenase"/>
    <property type="match status" value="1"/>
</dbReference>
<feature type="binding site" evidence="7">
    <location>
        <position position="235"/>
    </location>
    <ligand>
        <name>5-amino-6-(D-ribitylamino)uracil</name>
        <dbReference type="ChEBI" id="CHEBI:15934"/>
    </ligand>
</feature>
<evidence type="ECO:0000313" key="9">
    <source>
        <dbReference type="EMBL" id="ABF40216.1"/>
    </source>
</evidence>
<dbReference type="GO" id="GO:0009349">
    <property type="term" value="C:riboflavin synthase complex"/>
    <property type="evidence" value="ECO:0007669"/>
    <property type="project" value="UniProtKB-UniRule"/>
</dbReference>
<dbReference type="Gene3D" id="3.10.180.10">
    <property type="entry name" value="2,3-Dihydroxybiphenyl 1,2-Dioxygenase, domain 1"/>
    <property type="match status" value="1"/>
</dbReference>
<dbReference type="EnsemblBacteria" id="ABF40216">
    <property type="protein sequence ID" value="ABF40216"/>
    <property type="gene ID" value="Acid345_1214"/>
</dbReference>
<evidence type="ECO:0000256" key="1">
    <source>
        <dbReference type="ARBA" id="ARBA00004917"/>
    </source>
</evidence>
<dbReference type="AlphaFoldDB" id="Q1ISD4"/>
<name>Q1ISD4_KORVE</name>
<dbReference type="PANTHER" id="PTHR21058:SF0">
    <property type="entry name" value="6,7-DIMETHYL-8-RIBITYLLUMAZINE SYNTHASE"/>
    <property type="match status" value="1"/>
</dbReference>
<feature type="binding site" evidence="7">
    <location>
        <position position="144"/>
    </location>
    <ligand>
        <name>5-amino-6-(D-ribitylamino)uracil</name>
        <dbReference type="ChEBI" id="CHEBI:15934"/>
    </ligand>
</feature>
<dbReference type="CDD" id="cd09209">
    <property type="entry name" value="Lumazine_synthase-I"/>
    <property type="match status" value="1"/>
</dbReference>
<proteinExistence type="inferred from homology"/>
<dbReference type="Pfam" id="PF00885">
    <property type="entry name" value="DMRL_synthase"/>
    <property type="match status" value="1"/>
</dbReference>
<dbReference type="OrthoDB" id="9809709at2"/>
<comment type="catalytic activity">
    <reaction evidence="6 7">
        <text>(2S)-2-hydroxy-3-oxobutyl phosphate + 5-amino-6-(D-ribitylamino)uracil = 6,7-dimethyl-8-(1-D-ribityl)lumazine + phosphate + 2 H2O + H(+)</text>
        <dbReference type="Rhea" id="RHEA:26152"/>
        <dbReference type="ChEBI" id="CHEBI:15377"/>
        <dbReference type="ChEBI" id="CHEBI:15378"/>
        <dbReference type="ChEBI" id="CHEBI:15934"/>
        <dbReference type="ChEBI" id="CHEBI:43474"/>
        <dbReference type="ChEBI" id="CHEBI:58201"/>
        <dbReference type="ChEBI" id="CHEBI:58830"/>
        <dbReference type="EC" id="2.5.1.78"/>
    </reaction>
</comment>
<organism evidence="9 10">
    <name type="scientific">Koribacter versatilis (strain Ellin345)</name>
    <dbReference type="NCBI Taxonomy" id="204669"/>
    <lineage>
        <taxon>Bacteria</taxon>
        <taxon>Pseudomonadati</taxon>
        <taxon>Acidobacteriota</taxon>
        <taxon>Terriglobia</taxon>
        <taxon>Terriglobales</taxon>
        <taxon>Candidatus Korobacteraceae</taxon>
        <taxon>Candidatus Korobacter</taxon>
    </lineage>
</organism>
<dbReference type="GO" id="GO:0009231">
    <property type="term" value="P:riboflavin biosynthetic process"/>
    <property type="evidence" value="ECO:0007669"/>
    <property type="project" value="UniProtKB-UniRule"/>
</dbReference>
<dbReference type="KEGG" id="aba:Acid345_1214"/>
<feature type="compositionally biased region" description="Basic and acidic residues" evidence="8">
    <location>
        <begin position="279"/>
        <end position="293"/>
    </location>
</feature>
<comment type="similarity">
    <text evidence="2 7">Belongs to the DMRL synthase family.</text>
</comment>
<feature type="active site" description="Proton donor" evidence="7">
    <location>
        <position position="210"/>
    </location>
</feature>
<dbReference type="STRING" id="204669.Acid345_1214"/>
<dbReference type="EMBL" id="CP000360">
    <property type="protein sequence ID" value="ABF40216.1"/>
    <property type="molecule type" value="Genomic_DNA"/>
</dbReference>
<feature type="binding site" evidence="7">
    <location>
        <begin position="202"/>
        <end position="204"/>
    </location>
    <ligand>
        <name>5-amino-6-(D-ribitylamino)uracil</name>
        <dbReference type="ChEBI" id="CHEBI:15934"/>
    </ligand>
</feature>
<feature type="binding site" evidence="7">
    <location>
        <position position="249"/>
    </location>
    <ligand>
        <name>(2S)-2-hydroxy-3-oxobutyl phosphate</name>
        <dbReference type="ChEBI" id="CHEBI:58830"/>
    </ligand>
</feature>
<dbReference type="NCBIfam" id="TIGR00114">
    <property type="entry name" value="lumazine-synth"/>
    <property type="match status" value="1"/>
</dbReference>
<dbReference type="InterPro" id="IPR034964">
    <property type="entry name" value="LS"/>
</dbReference>
<dbReference type="InterPro" id="IPR002180">
    <property type="entry name" value="LS/RS"/>
</dbReference>
<feature type="region of interest" description="Disordered" evidence="8">
    <location>
        <begin position="279"/>
        <end position="309"/>
    </location>
</feature>
<keyword evidence="10" id="KW-1185">Reference proteome</keyword>
<dbReference type="UniPathway" id="UPA00275">
    <property type="reaction ID" value="UER00404"/>
</dbReference>
<evidence type="ECO:0000256" key="2">
    <source>
        <dbReference type="ARBA" id="ARBA00007424"/>
    </source>
</evidence>
<accession>Q1ISD4</accession>
<evidence type="ECO:0000256" key="7">
    <source>
        <dbReference type="HAMAP-Rule" id="MF_00178"/>
    </source>
</evidence>
<feature type="binding site" evidence="7">
    <location>
        <begin position="207"/>
        <end position="208"/>
    </location>
    <ligand>
        <name>(2S)-2-hydroxy-3-oxobutyl phosphate</name>
        <dbReference type="ChEBI" id="CHEBI:58830"/>
    </ligand>
</feature>
<gene>
    <name evidence="7" type="primary">ribH</name>
    <name evidence="9" type="ordered locus">Acid345_1214</name>
</gene>
<reference evidence="9 10" key="1">
    <citation type="journal article" date="2009" name="Appl. Environ. Microbiol.">
        <title>Three genomes from the phylum Acidobacteria provide insight into the lifestyles of these microorganisms in soils.</title>
        <authorList>
            <person name="Ward N.L."/>
            <person name="Challacombe J.F."/>
            <person name="Janssen P.H."/>
            <person name="Henrissat B."/>
            <person name="Coutinho P.M."/>
            <person name="Wu M."/>
            <person name="Xie G."/>
            <person name="Haft D.H."/>
            <person name="Sait M."/>
            <person name="Badger J."/>
            <person name="Barabote R.D."/>
            <person name="Bradley B."/>
            <person name="Brettin T.S."/>
            <person name="Brinkac L.M."/>
            <person name="Bruce D."/>
            <person name="Creasy T."/>
            <person name="Daugherty S.C."/>
            <person name="Davidsen T.M."/>
            <person name="DeBoy R.T."/>
            <person name="Detter J.C."/>
            <person name="Dodson R.J."/>
            <person name="Durkin A.S."/>
            <person name="Ganapathy A."/>
            <person name="Gwinn-Giglio M."/>
            <person name="Han C.S."/>
            <person name="Khouri H."/>
            <person name="Kiss H."/>
            <person name="Kothari S.P."/>
            <person name="Madupu R."/>
            <person name="Nelson K.E."/>
            <person name="Nelson W.C."/>
            <person name="Paulsen I."/>
            <person name="Penn K."/>
            <person name="Ren Q."/>
            <person name="Rosovitz M.J."/>
            <person name="Selengut J.D."/>
            <person name="Shrivastava S."/>
            <person name="Sullivan S.A."/>
            <person name="Tapia R."/>
            <person name="Thompson L.S."/>
            <person name="Watkins K.L."/>
            <person name="Yang Q."/>
            <person name="Yu C."/>
            <person name="Zafar N."/>
            <person name="Zhou L."/>
            <person name="Kuske C.R."/>
        </authorList>
    </citation>
    <scope>NUCLEOTIDE SEQUENCE [LARGE SCALE GENOMIC DNA]</scope>
    <source>
        <strain evidence="9 10">Ellin345</strain>
    </source>
</reference>
<keyword evidence="5 7" id="KW-0808">Transferase</keyword>
<feature type="binding site" evidence="7">
    <location>
        <begin position="178"/>
        <end position="180"/>
    </location>
    <ligand>
        <name>5-amino-6-(D-ribitylamino)uracil</name>
        <dbReference type="ChEBI" id="CHEBI:15934"/>
    </ligand>
</feature>
<protein>
    <recommendedName>
        <fullName evidence="3 7">6,7-dimethyl-8-ribityllumazine synthase</fullName>
        <shortName evidence="7">DMRL synthase</shortName>
        <shortName evidence="7">LS</shortName>
        <shortName evidence="7">Lumazine synthase</shortName>
        <ecNumber evidence="3 7">2.5.1.78</ecNumber>
    </recommendedName>
</protein>
<dbReference type="Gene3D" id="3.40.50.960">
    <property type="entry name" value="Lumazine/riboflavin synthase"/>
    <property type="match status" value="1"/>
</dbReference>
<dbReference type="Proteomes" id="UP000002432">
    <property type="component" value="Chromosome"/>
</dbReference>